<dbReference type="EMBL" id="QXWZ01000058">
    <property type="protein sequence ID" value="NBI80424.1"/>
    <property type="molecule type" value="Genomic_DNA"/>
</dbReference>
<dbReference type="InterPro" id="IPR020288">
    <property type="entry name" value="Sheath_initiator"/>
</dbReference>
<reference evidence="1 2" key="1">
    <citation type="submission" date="2018-08" db="EMBL/GenBank/DDBJ databases">
        <title>Murine metabolic-syndrome-specific gut microbial biobank.</title>
        <authorList>
            <person name="Liu C."/>
        </authorList>
    </citation>
    <scope>NUCLEOTIDE SEQUENCE [LARGE SCALE GENOMIC DNA]</scope>
    <source>
        <strain evidence="1 2">X69</strain>
    </source>
</reference>
<proteinExistence type="predicted"/>
<sequence length="147" mass="16800">MSIFPFISPELAAVNSDPVDLPLFREYAYDFTANALKLKDGKTYLVEGNEALQIWIYKALLTPRFRHVAYTKAYGSEIHTLLGQAVSRDILESELRRFIIEALMVNPYIVELNGFRFEFSLAGVTVYFDCTTVYGEMRQSYVYEGGV</sequence>
<evidence type="ECO:0000313" key="1">
    <source>
        <dbReference type="EMBL" id="NBI80424.1"/>
    </source>
</evidence>
<comment type="caution">
    <text evidence="1">The sequence shown here is derived from an EMBL/GenBank/DDBJ whole genome shotgun (WGS) entry which is preliminary data.</text>
</comment>
<gene>
    <name evidence="1" type="ORF">D3Z39_16530</name>
</gene>
<dbReference type="AlphaFoldDB" id="A0A845RL44"/>
<name>A0A845RL44_9FIRM</name>
<organism evidence="1 2">
    <name type="scientific">Anaerotruncus colihominis</name>
    <dbReference type="NCBI Taxonomy" id="169435"/>
    <lineage>
        <taxon>Bacteria</taxon>
        <taxon>Bacillati</taxon>
        <taxon>Bacillota</taxon>
        <taxon>Clostridia</taxon>
        <taxon>Eubacteriales</taxon>
        <taxon>Oscillospiraceae</taxon>
        <taxon>Anaerotruncus</taxon>
    </lineage>
</organism>
<dbReference type="Proteomes" id="UP000446348">
    <property type="component" value="Unassembled WGS sequence"/>
</dbReference>
<accession>A0A845RL44</accession>
<evidence type="ECO:0000313" key="2">
    <source>
        <dbReference type="Proteomes" id="UP000446348"/>
    </source>
</evidence>
<dbReference type="Pfam" id="PF10934">
    <property type="entry name" value="Sheath_initiator"/>
    <property type="match status" value="1"/>
</dbReference>
<dbReference type="RefSeq" id="WP_160211090.1">
    <property type="nucleotide sequence ID" value="NZ_CASBEY010000073.1"/>
</dbReference>
<dbReference type="OrthoDB" id="89089at2"/>
<protein>
    <submittedName>
        <fullName evidence="1">DUF2634 domain-containing protein</fullName>
    </submittedName>
</protein>